<evidence type="ECO:0000313" key="2">
    <source>
        <dbReference type="Proteomes" id="UP000316643"/>
    </source>
</evidence>
<sequence>MYCYSTFTMDRRTNIITLLFVVGLVMMFSVASAIRYRYVTVYAGTKTCNEACYSAASSAFEKCFPKSGHGGRPVGTSFCDCRCEAIET</sequence>
<reference evidence="1 2" key="1">
    <citation type="journal article" date="2017" name="Virol. Sin.">
        <title>Genome analysis of Heliothis virescens ascovirus 3h isolated from China.</title>
        <authorList>
            <person name="Huang G.H."/>
            <person name="Hou D.H."/>
            <person name="Wang M."/>
            <person name="Cheng X.W."/>
            <person name="Hu Z."/>
        </authorList>
    </citation>
    <scope>NUCLEOTIDE SEQUENCE [LARGE SCALE GENOMIC DNA]</scope>
    <source>
        <strain evidence="1">HvAV-3h</strain>
    </source>
</reference>
<accession>A0A386JB72</accession>
<dbReference type="Proteomes" id="UP000316643">
    <property type="component" value="Genome"/>
</dbReference>
<protein>
    <submittedName>
        <fullName evidence="1">Uncharacterized protein</fullName>
    </submittedName>
</protein>
<name>A0A386JB72_9VIRU</name>
<proteinExistence type="predicted"/>
<organism evidence="1 2">
    <name type="scientific">Heliothis virescens ascovirus 3h</name>
    <dbReference type="NCBI Taxonomy" id="1268039"/>
    <lineage>
        <taxon>Viruses</taxon>
        <taxon>Varidnaviria</taxon>
        <taxon>Bamfordvirae</taxon>
        <taxon>Nucleocytoviricota</taxon>
        <taxon>Megaviricetes</taxon>
        <taxon>Pimascovirales</taxon>
        <taxon>Pimascovirales incertae sedis</taxon>
        <taxon>Ascoviridae</taxon>
        <taxon>Ascovirus</taxon>
    </lineage>
</organism>
<dbReference type="EMBL" id="KU170628">
    <property type="protein sequence ID" value="AYD68215.1"/>
    <property type="molecule type" value="Genomic_DNA"/>
</dbReference>
<evidence type="ECO:0000313" key="1">
    <source>
        <dbReference type="EMBL" id="AYD68215.1"/>
    </source>
</evidence>